<comment type="caution">
    <text evidence="11">The sequence shown here is derived from an EMBL/GenBank/DDBJ whole genome shotgun (WGS) entry which is preliminary data.</text>
</comment>
<dbReference type="GO" id="GO:0098797">
    <property type="term" value="C:plasma membrane protein complex"/>
    <property type="evidence" value="ECO:0007669"/>
    <property type="project" value="TreeGrafter"/>
</dbReference>
<dbReference type="InterPro" id="IPR025857">
    <property type="entry name" value="MacB_PCD"/>
</dbReference>
<keyword evidence="7 8" id="KW-0472">Membrane</keyword>
<dbReference type="GO" id="GO:0044874">
    <property type="term" value="P:lipoprotein localization to outer membrane"/>
    <property type="evidence" value="ECO:0007669"/>
    <property type="project" value="TreeGrafter"/>
</dbReference>
<dbReference type="InterPro" id="IPR051447">
    <property type="entry name" value="Lipoprotein-release_system"/>
</dbReference>
<feature type="transmembrane region" description="Helical" evidence="8">
    <location>
        <begin position="327"/>
        <end position="353"/>
    </location>
</feature>
<accession>A0A2A4Z4H5</accession>
<dbReference type="PANTHER" id="PTHR30489">
    <property type="entry name" value="LIPOPROTEIN-RELEASING SYSTEM TRANSMEMBRANE PROTEIN LOLE"/>
    <property type="match status" value="1"/>
</dbReference>
<feature type="domain" description="MacB-like periplasmic core" evidence="10">
    <location>
        <begin position="38"/>
        <end position="251"/>
    </location>
</feature>
<gene>
    <name evidence="11" type="ORF">COB13_06765</name>
</gene>
<feature type="transmembrane region" description="Helical" evidence="8">
    <location>
        <begin position="31"/>
        <end position="57"/>
    </location>
</feature>
<dbReference type="EMBL" id="NVUS01000006">
    <property type="protein sequence ID" value="PCJ01872.1"/>
    <property type="molecule type" value="Genomic_DNA"/>
</dbReference>
<evidence type="ECO:0000256" key="7">
    <source>
        <dbReference type="ARBA" id="ARBA00023136"/>
    </source>
</evidence>
<feature type="transmembrane region" description="Helical" evidence="8">
    <location>
        <begin position="392"/>
        <end position="412"/>
    </location>
</feature>
<evidence type="ECO:0000256" key="4">
    <source>
        <dbReference type="ARBA" id="ARBA00022475"/>
    </source>
</evidence>
<feature type="transmembrane region" description="Helical" evidence="8">
    <location>
        <begin position="283"/>
        <end position="307"/>
    </location>
</feature>
<evidence type="ECO:0000259" key="10">
    <source>
        <dbReference type="Pfam" id="PF12704"/>
    </source>
</evidence>
<evidence type="ECO:0000256" key="1">
    <source>
        <dbReference type="ARBA" id="ARBA00004651"/>
    </source>
</evidence>
<reference key="1">
    <citation type="submission" date="2017-08" db="EMBL/GenBank/DDBJ databases">
        <title>A dynamic microbial community with high functional redundancy inhabits the cold, oxic subseafloor aquifer.</title>
        <authorList>
            <person name="Tully B.J."/>
            <person name="Wheat C.G."/>
            <person name="Glazer B.T."/>
            <person name="Huber J.A."/>
        </authorList>
    </citation>
    <scope>NUCLEOTIDE SEQUENCE [LARGE SCALE GENOMIC DNA]</scope>
</reference>
<dbReference type="Pfam" id="PF12704">
    <property type="entry name" value="MacB_PCD"/>
    <property type="match status" value="1"/>
</dbReference>
<keyword evidence="4" id="KW-1003">Cell membrane</keyword>
<comment type="subcellular location">
    <subcellularLocation>
        <location evidence="1">Cell membrane</location>
        <topology evidence="1">Multi-pass membrane protein</topology>
    </subcellularLocation>
</comment>
<dbReference type="PANTHER" id="PTHR30489:SF0">
    <property type="entry name" value="LIPOPROTEIN-RELEASING SYSTEM TRANSMEMBRANE PROTEIN LOLE"/>
    <property type="match status" value="1"/>
</dbReference>
<feature type="domain" description="ABC3 transporter permease C-terminal" evidence="9">
    <location>
        <begin position="286"/>
        <end position="419"/>
    </location>
</feature>
<dbReference type="InterPro" id="IPR003838">
    <property type="entry name" value="ABC3_permease_C"/>
</dbReference>
<dbReference type="GO" id="GO:0042953">
    <property type="term" value="P:lipoprotein transport"/>
    <property type="evidence" value="ECO:0007669"/>
    <property type="project" value="InterPro"/>
</dbReference>
<proteinExistence type="inferred from homology"/>
<keyword evidence="5 8" id="KW-0812">Transmembrane</keyword>
<evidence type="ECO:0000256" key="5">
    <source>
        <dbReference type="ARBA" id="ARBA00022692"/>
    </source>
</evidence>
<protein>
    <submittedName>
        <fullName evidence="11">Lipoprotein-releasing system transmembrane subunit LolC</fullName>
    </submittedName>
</protein>
<reference evidence="11" key="2">
    <citation type="journal article" date="2018" name="ISME J.">
        <title>A dynamic microbial community with high functional redundancy inhabits the cold, oxic subseafloor aquifer.</title>
        <authorList>
            <person name="Tully B.J."/>
            <person name="Wheat C.G."/>
            <person name="Glazer B.T."/>
            <person name="Huber J.A."/>
        </authorList>
    </citation>
    <scope>NUCLEOTIDE SEQUENCE</scope>
    <source>
        <strain evidence="11">NORP83</strain>
    </source>
</reference>
<dbReference type="Pfam" id="PF02687">
    <property type="entry name" value="FtsX"/>
    <property type="match status" value="1"/>
</dbReference>
<evidence type="ECO:0000259" key="9">
    <source>
        <dbReference type="Pfam" id="PF02687"/>
    </source>
</evidence>
<evidence type="ECO:0000256" key="2">
    <source>
        <dbReference type="ARBA" id="ARBA00005236"/>
    </source>
</evidence>
<sequence>MTIKKGQNKAFGTFERLLAFRYIKGKSRDGFISVISGFSFLGIMLGVATLIIVMSVMNGFREELTSKILGMNGHIILTGRGNDLPEYDQIANFVRSIEGVTNAAPVVDGQVLGSGRYENSGVFVRGMREDDIRDFPLIAEKIIYGTLDGFDNADRIAIGSRMASKFGVNVGDAVSLISPNGSVTPFGTSPRQKDYIVAAIFEVGESRFDSQIVLMPFVEAQLYFNKENNASAVEIMTENPDDIVYIKNEIIRLAQANELDLYMVDWQQSNGALFGALRVERNVMFLILSLIIVIASFNIISGMIMLVKDKTHDIAILRTMGAGRGTIQRVFFMTGGLIGITGTLFGFLLGVLVCANIESIRQFVAALTDTALFSPELYFLSELPAKMETSEIIAIVVASLVLSLLATIYPSYRAAKTDPVKALRFE</sequence>
<keyword evidence="3" id="KW-0813">Transport</keyword>
<evidence type="ECO:0000256" key="8">
    <source>
        <dbReference type="SAM" id="Phobius"/>
    </source>
</evidence>
<dbReference type="InterPro" id="IPR011925">
    <property type="entry name" value="LolCE_TM"/>
</dbReference>
<name>A0A2A4Z4H5_9PROT</name>
<dbReference type="NCBIfam" id="TIGR02212">
    <property type="entry name" value="lolCE"/>
    <property type="match status" value="1"/>
</dbReference>
<evidence type="ECO:0000256" key="6">
    <source>
        <dbReference type="ARBA" id="ARBA00022989"/>
    </source>
</evidence>
<keyword evidence="11" id="KW-0449">Lipoprotein</keyword>
<keyword evidence="6 8" id="KW-1133">Transmembrane helix</keyword>
<comment type="similarity">
    <text evidence="2">Belongs to the ABC-4 integral membrane protein family. LolC/E subfamily.</text>
</comment>
<evidence type="ECO:0000256" key="3">
    <source>
        <dbReference type="ARBA" id="ARBA00022448"/>
    </source>
</evidence>
<evidence type="ECO:0000313" key="11">
    <source>
        <dbReference type="EMBL" id="PCJ01872.1"/>
    </source>
</evidence>
<dbReference type="AlphaFoldDB" id="A0A2A4Z4H5"/>
<organism evidence="11">
    <name type="scientific">OCS116 cluster bacterium</name>
    <dbReference type="NCBI Taxonomy" id="2030921"/>
    <lineage>
        <taxon>Bacteria</taxon>
        <taxon>Pseudomonadati</taxon>
        <taxon>Pseudomonadota</taxon>
        <taxon>Alphaproteobacteria</taxon>
        <taxon>OCS116 cluster</taxon>
    </lineage>
</organism>